<accession>A0ABS3RY17</accession>
<reference evidence="2 3" key="1">
    <citation type="submission" date="2021-03" db="EMBL/GenBank/DDBJ databases">
        <title>Actinomadura violae sp. nov., isolated from lichen in Thailand.</title>
        <authorList>
            <person name="Kanchanasin P."/>
            <person name="Saeng-In P."/>
            <person name="Phongsopitanun W."/>
            <person name="Yuki M."/>
            <person name="Kudo T."/>
            <person name="Ohkuma M."/>
            <person name="Tanasupawat S."/>
        </authorList>
    </citation>
    <scope>NUCLEOTIDE SEQUENCE [LARGE SCALE GENOMIC DNA]</scope>
    <source>
        <strain evidence="2 3">LCR2-06</strain>
    </source>
</reference>
<proteinExistence type="predicted"/>
<comment type="caution">
    <text evidence="2">The sequence shown here is derived from an EMBL/GenBank/DDBJ whole genome shotgun (WGS) entry which is preliminary data.</text>
</comment>
<organism evidence="2 3">
    <name type="scientific">Actinomadura violacea</name>
    <dbReference type="NCBI Taxonomy" id="2819934"/>
    <lineage>
        <taxon>Bacteria</taxon>
        <taxon>Bacillati</taxon>
        <taxon>Actinomycetota</taxon>
        <taxon>Actinomycetes</taxon>
        <taxon>Streptosporangiales</taxon>
        <taxon>Thermomonosporaceae</taxon>
        <taxon>Actinomadura</taxon>
    </lineage>
</organism>
<dbReference type="Proteomes" id="UP000680206">
    <property type="component" value="Unassembled WGS sequence"/>
</dbReference>
<dbReference type="EMBL" id="JAGEPF010000018">
    <property type="protein sequence ID" value="MBO2461653.1"/>
    <property type="molecule type" value="Genomic_DNA"/>
</dbReference>
<protein>
    <submittedName>
        <fullName evidence="2">Uncharacterized protein</fullName>
    </submittedName>
</protein>
<evidence type="ECO:0000256" key="1">
    <source>
        <dbReference type="SAM" id="MobiDB-lite"/>
    </source>
</evidence>
<dbReference type="RefSeq" id="WP_208245065.1">
    <property type="nucleotide sequence ID" value="NZ_JAGEPF010000018.1"/>
</dbReference>
<name>A0ABS3RY17_9ACTN</name>
<sequence>MSAPHTSIPGDQMAQDPLADAERAAFCAYGTMRTANEVGKLKAALVAHRNVLAAHGLLRDETTFTPDAAAQAAKLLAGESGMYDMRAGQWQMLLYSTAEVQFAYAKALAQAQPEEEGHRRDLTHARRILLTIIGERSAEEPADDTPAASATGPANEPANEPAGDPQEAPKVADQGGDLR</sequence>
<evidence type="ECO:0000313" key="3">
    <source>
        <dbReference type="Proteomes" id="UP000680206"/>
    </source>
</evidence>
<evidence type="ECO:0000313" key="2">
    <source>
        <dbReference type="EMBL" id="MBO2461653.1"/>
    </source>
</evidence>
<keyword evidence="3" id="KW-1185">Reference proteome</keyword>
<gene>
    <name evidence="2" type="ORF">J4709_29200</name>
</gene>
<feature type="region of interest" description="Disordered" evidence="1">
    <location>
        <begin position="133"/>
        <end position="179"/>
    </location>
</feature>